<feature type="signal peptide" evidence="1">
    <location>
        <begin position="1"/>
        <end position="15"/>
    </location>
</feature>
<reference evidence="3" key="1">
    <citation type="submission" date="2005-09" db="EMBL/GenBank/DDBJ databases">
        <authorList>
            <person name="Mural R.J."/>
            <person name="Li P.W."/>
            <person name="Adams M.D."/>
            <person name="Amanatides P.G."/>
            <person name="Baden-Tillson H."/>
            <person name="Barnstead M."/>
            <person name="Chin S.H."/>
            <person name="Dew I."/>
            <person name="Evans C.A."/>
            <person name="Ferriera S."/>
            <person name="Flanigan M."/>
            <person name="Fosler C."/>
            <person name="Glodek A."/>
            <person name="Gu Z."/>
            <person name="Holt R.A."/>
            <person name="Jennings D."/>
            <person name="Kraft C.L."/>
            <person name="Lu F."/>
            <person name="Nguyen T."/>
            <person name="Nusskern D.R."/>
            <person name="Pfannkoch C.M."/>
            <person name="Sitter C."/>
            <person name="Sutton G.G."/>
            <person name="Venter J.C."/>
            <person name="Wang Z."/>
            <person name="Woodage T."/>
            <person name="Zheng X.H."/>
            <person name="Zhong F."/>
        </authorList>
    </citation>
    <scope>NUCLEOTIDE SEQUENCE [LARGE SCALE GENOMIC DNA]</scope>
    <source>
        <strain>BN</strain>
        <strain evidence="3">Sprague-Dawley</strain>
    </source>
</reference>
<sequence length="72" mass="8292">MVAVIRSCMFSLLGSRWLTGWSPRENQRSVSQNHDGMVYVLSISNKFSLVWERSFLSVLFQWQLIGLRGPTS</sequence>
<organism evidence="2 3">
    <name type="scientific">Rattus norvegicus</name>
    <name type="common">Rat</name>
    <dbReference type="NCBI Taxonomy" id="10116"/>
    <lineage>
        <taxon>Eukaryota</taxon>
        <taxon>Metazoa</taxon>
        <taxon>Chordata</taxon>
        <taxon>Craniata</taxon>
        <taxon>Vertebrata</taxon>
        <taxon>Euteleostomi</taxon>
        <taxon>Mammalia</taxon>
        <taxon>Eutheria</taxon>
        <taxon>Euarchontoglires</taxon>
        <taxon>Glires</taxon>
        <taxon>Rodentia</taxon>
        <taxon>Myomorpha</taxon>
        <taxon>Muroidea</taxon>
        <taxon>Muridae</taxon>
        <taxon>Murinae</taxon>
        <taxon>Rattus</taxon>
    </lineage>
</organism>
<accession>A6HB70</accession>
<evidence type="ECO:0000256" key="1">
    <source>
        <dbReference type="SAM" id="SignalP"/>
    </source>
</evidence>
<evidence type="ECO:0000313" key="2">
    <source>
        <dbReference type="EMBL" id="EDM03275.1"/>
    </source>
</evidence>
<feature type="chain" id="PRO_5039887335" evidence="1">
    <location>
        <begin position="16"/>
        <end position="72"/>
    </location>
</feature>
<name>A6HB70_RAT</name>
<gene>
    <name evidence="2" type="ORF">rCG_61804</name>
</gene>
<dbReference type="EMBL" id="CH473947">
    <property type="protein sequence ID" value="EDM03275.1"/>
    <property type="molecule type" value="Genomic_DNA"/>
</dbReference>
<proteinExistence type="predicted"/>
<evidence type="ECO:0000313" key="3">
    <source>
        <dbReference type="Proteomes" id="UP000234681"/>
    </source>
</evidence>
<dbReference type="AlphaFoldDB" id="A6HB70"/>
<keyword evidence="1" id="KW-0732">Signal</keyword>
<protein>
    <submittedName>
        <fullName evidence="2">RCG61804</fullName>
    </submittedName>
</protein>
<dbReference type="Proteomes" id="UP000234681">
    <property type="component" value="Chromosome 6"/>
</dbReference>